<protein>
    <recommendedName>
        <fullName evidence="4">Thyroid transcription factor 1-associated protein 26</fullName>
    </recommendedName>
</protein>
<dbReference type="GO" id="GO:0005634">
    <property type="term" value="C:nucleus"/>
    <property type="evidence" value="ECO:0007669"/>
    <property type="project" value="TreeGrafter"/>
</dbReference>
<evidence type="ECO:0000256" key="1">
    <source>
        <dbReference type="SAM" id="MobiDB-lite"/>
    </source>
</evidence>
<dbReference type="Proteomes" id="UP000249218">
    <property type="component" value="Unassembled WGS sequence"/>
</dbReference>
<organism evidence="2 3">
    <name type="scientific">Helicoverpa armigera</name>
    <name type="common">Cotton bollworm</name>
    <name type="synonym">Heliothis armigera</name>
    <dbReference type="NCBI Taxonomy" id="29058"/>
    <lineage>
        <taxon>Eukaryota</taxon>
        <taxon>Metazoa</taxon>
        <taxon>Ecdysozoa</taxon>
        <taxon>Arthropoda</taxon>
        <taxon>Hexapoda</taxon>
        <taxon>Insecta</taxon>
        <taxon>Pterygota</taxon>
        <taxon>Neoptera</taxon>
        <taxon>Endopterygota</taxon>
        <taxon>Lepidoptera</taxon>
        <taxon>Glossata</taxon>
        <taxon>Ditrysia</taxon>
        <taxon>Noctuoidea</taxon>
        <taxon>Noctuidae</taxon>
        <taxon>Heliothinae</taxon>
        <taxon>Helicoverpa</taxon>
    </lineage>
</organism>
<evidence type="ECO:0000313" key="3">
    <source>
        <dbReference type="Proteomes" id="UP000249218"/>
    </source>
</evidence>
<dbReference type="OrthoDB" id="5377144at2759"/>
<sequence length="226" mass="27285">MEKKRDSFFMKMKRDSGKPVKQNHEEIGESKFKRQEQFNKNRKGLEVKNEKKPFDKKGYRLKKYSKKYKLKQWEEQRKKRLLREYHKDIKNDPTLGTYKAKTFDEDTTDANQEVGKYVRHPDLVEKEEINDSVKETSLTEKENSGFVKGKKDPYHKAKAHFDKVKQEKLQKQQEKQKIQEEKKQKLDEYKKKKNERFKKLSKKTKKGQPVMTGRLELLLEKIQKSK</sequence>
<dbReference type="AlphaFoldDB" id="A0A2W1BN84"/>
<dbReference type="PANTHER" id="PTHR15657:SF1">
    <property type="entry name" value="THYROID TRANSCRIPTION FACTOR 1-ASSOCIATED PROTEIN 26"/>
    <property type="match status" value="1"/>
</dbReference>
<feature type="region of interest" description="Disordered" evidence="1">
    <location>
        <begin position="1"/>
        <end position="51"/>
    </location>
</feature>
<dbReference type="EMBL" id="KZ149954">
    <property type="protein sequence ID" value="PZC76522.1"/>
    <property type="molecule type" value="Genomic_DNA"/>
</dbReference>
<feature type="compositionally biased region" description="Basic and acidic residues" evidence="1">
    <location>
        <begin position="128"/>
        <end position="190"/>
    </location>
</feature>
<keyword evidence="3" id="KW-1185">Reference proteome</keyword>
<dbReference type="PANTHER" id="PTHR15657">
    <property type="entry name" value="THYROID TRANSCRIPTION FACTOR 1-ASSOCIATED PROTEIN 26"/>
    <property type="match status" value="1"/>
</dbReference>
<gene>
    <name evidence="2" type="primary">HaOG204487</name>
    <name evidence="2" type="ORF">B5X24_HaOG204487</name>
</gene>
<evidence type="ECO:0000313" key="2">
    <source>
        <dbReference type="EMBL" id="PZC76522.1"/>
    </source>
</evidence>
<accession>A0A2W1BN84</accession>
<feature type="region of interest" description="Disordered" evidence="1">
    <location>
        <begin position="128"/>
        <end position="209"/>
    </location>
</feature>
<dbReference type="PRINTS" id="PR01854">
    <property type="entry name" value="BR22PROTEIN"/>
</dbReference>
<evidence type="ECO:0008006" key="4">
    <source>
        <dbReference type="Google" id="ProtNLM"/>
    </source>
</evidence>
<dbReference type="Pfam" id="PF08524">
    <property type="entry name" value="rRNA_processing"/>
    <property type="match status" value="1"/>
</dbReference>
<feature type="compositionally biased region" description="Basic residues" evidence="1">
    <location>
        <begin position="191"/>
        <end position="206"/>
    </location>
</feature>
<reference evidence="2 3" key="1">
    <citation type="journal article" date="2017" name="BMC Biol.">
        <title>Genomic innovations, transcriptional plasticity and gene loss underlying the evolution and divergence of two highly polyphagous and invasive Helicoverpa pest species.</title>
        <authorList>
            <person name="Pearce S.L."/>
            <person name="Clarke D.F."/>
            <person name="East P.D."/>
            <person name="Elfekih S."/>
            <person name="Gordon K.H."/>
            <person name="Jermiin L.S."/>
            <person name="McGaughran A."/>
            <person name="Oakeshott J.G."/>
            <person name="Papanikolaou A."/>
            <person name="Perera O.P."/>
            <person name="Rane R.V."/>
            <person name="Richards S."/>
            <person name="Tay W.T."/>
            <person name="Walsh T.K."/>
            <person name="Anderson A."/>
            <person name="Anderson C.J."/>
            <person name="Asgari S."/>
            <person name="Board P.G."/>
            <person name="Bretschneider A."/>
            <person name="Campbell P.M."/>
            <person name="Chertemps T."/>
            <person name="Christeller J.T."/>
            <person name="Coppin C.W."/>
            <person name="Downes S.J."/>
            <person name="Duan G."/>
            <person name="Farnsworth C.A."/>
            <person name="Good R.T."/>
            <person name="Han L.B."/>
            <person name="Han Y.C."/>
            <person name="Hatje K."/>
            <person name="Horne I."/>
            <person name="Huang Y.P."/>
            <person name="Hughes D.S."/>
            <person name="Jacquin-Joly E."/>
            <person name="James W."/>
            <person name="Jhangiani S."/>
            <person name="Kollmar M."/>
            <person name="Kuwar S.S."/>
            <person name="Li S."/>
            <person name="Liu N.Y."/>
            <person name="Maibeche M.T."/>
            <person name="Miller J.R."/>
            <person name="Montagne N."/>
            <person name="Perry T."/>
            <person name="Qu J."/>
            <person name="Song S.V."/>
            <person name="Sutton G.G."/>
            <person name="Vogel H."/>
            <person name="Walenz B.P."/>
            <person name="Xu W."/>
            <person name="Zhang H.J."/>
            <person name="Zou Z."/>
            <person name="Batterham P."/>
            <person name="Edwards O.R."/>
            <person name="Feyereisen R."/>
            <person name="Gibbs R.A."/>
            <person name="Heckel D.G."/>
            <person name="McGrath A."/>
            <person name="Robin C."/>
            <person name="Scherer S.E."/>
            <person name="Worley K.C."/>
            <person name="Wu Y.D."/>
        </authorList>
    </citation>
    <scope>NUCLEOTIDE SEQUENCE [LARGE SCALE GENOMIC DNA]</scope>
    <source>
        <strain evidence="2">Harm_GR_Male_#8</strain>
        <tissue evidence="2">Whole organism</tissue>
    </source>
</reference>
<dbReference type="InterPro" id="IPR013730">
    <property type="entry name" value="Fyv7/TAP26"/>
</dbReference>
<name>A0A2W1BN84_HELAM</name>
<proteinExistence type="predicted"/>